<evidence type="ECO:0000256" key="1">
    <source>
        <dbReference type="ARBA" id="ARBA00006594"/>
    </source>
</evidence>
<evidence type="ECO:0000259" key="8">
    <source>
        <dbReference type="Pfam" id="PF02384"/>
    </source>
</evidence>
<dbReference type="Gene3D" id="3.40.50.150">
    <property type="entry name" value="Vaccinia Virus protein VP39"/>
    <property type="match status" value="1"/>
</dbReference>
<evidence type="ECO:0000256" key="7">
    <source>
        <dbReference type="ARBA" id="ARBA00047942"/>
    </source>
</evidence>
<evidence type="ECO:0000256" key="4">
    <source>
        <dbReference type="ARBA" id="ARBA00022679"/>
    </source>
</evidence>
<keyword evidence="4" id="KW-0808">Transferase</keyword>
<comment type="similarity">
    <text evidence="1">Belongs to the N(4)/N(6)-methyltransferase family.</text>
</comment>
<organism evidence="9 10">
    <name type="scientific">Bacteroides stercoris</name>
    <dbReference type="NCBI Taxonomy" id="46506"/>
    <lineage>
        <taxon>Bacteria</taxon>
        <taxon>Pseudomonadati</taxon>
        <taxon>Bacteroidota</taxon>
        <taxon>Bacteroidia</taxon>
        <taxon>Bacteroidales</taxon>
        <taxon>Bacteroidaceae</taxon>
        <taxon>Bacteroides</taxon>
    </lineage>
</organism>
<dbReference type="GO" id="GO:0009007">
    <property type="term" value="F:site-specific DNA-methyltransferase (adenine-specific) activity"/>
    <property type="evidence" value="ECO:0007669"/>
    <property type="project" value="UniProtKB-EC"/>
</dbReference>
<dbReference type="EMBL" id="QRHJ01000009">
    <property type="protein sequence ID" value="RHF76951.1"/>
    <property type="molecule type" value="Genomic_DNA"/>
</dbReference>
<proteinExistence type="inferred from homology"/>
<comment type="catalytic activity">
    <reaction evidence="7">
        <text>a 2'-deoxyadenosine in DNA + S-adenosyl-L-methionine = an N(6)-methyl-2'-deoxyadenosine in DNA + S-adenosyl-L-homocysteine + H(+)</text>
        <dbReference type="Rhea" id="RHEA:15197"/>
        <dbReference type="Rhea" id="RHEA-COMP:12418"/>
        <dbReference type="Rhea" id="RHEA-COMP:12419"/>
        <dbReference type="ChEBI" id="CHEBI:15378"/>
        <dbReference type="ChEBI" id="CHEBI:57856"/>
        <dbReference type="ChEBI" id="CHEBI:59789"/>
        <dbReference type="ChEBI" id="CHEBI:90615"/>
        <dbReference type="ChEBI" id="CHEBI:90616"/>
        <dbReference type="EC" id="2.1.1.72"/>
    </reaction>
</comment>
<dbReference type="Pfam" id="PF02384">
    <property type="entry name" value="N6_Mtase"/>
    <property type="match status" value="1"/>
</dbReference>
<evidence type="ECO:0000256" key="2">
    <source>
        <dbReference type="ARBA" id="ARBA00011900"/>
    </source>
</evidence>
<comment type="caution">
    <text evidence="9">The sequence shown here is derived from an EMBL/GenBank/DDBJ whole genome shotgun (WGS) entry which is preliminary data.</text>
</comment>
<dbReference type="GO" id="GO:0003677">
    <property type="term" value="F:DNA binding"/>
    <property type="evidence" value="ECO:0007669"/>
    <property type="project" value="InterPro"/>
</dbReference>
<dbReference type="GO" id="GO:0032259">
    <property type="term" value="P:methylation"/>
    <property type="evidence" value="ECO:0007669"/>
    <property type="project" value="UniProtKB-KW"/>
</dbReference>
<dbReference type="GO" id="GO:0009307">
    <property type="term" value="P:DNA restriction-modification system"/>
    <property type="evidence" value="ECO:0007669"/>
    <property type="project" value="UniProtKB-KW"/>
</dbReference>
<dbReference type="RefSeq" id="WP_118206947.1">
    <property type="nucleotide sequence ID" value="NZ_QRHJ01000009.1"/>
</dbReference>
<dbReference type="Proteomes" id="UP000283762">
    <property type="component" value="Unassembled WGS sequence"/>
</dbReference>
<dbReference type="InterPro" id="IPR029063">
    <property type="entry name" value="SAM-dependent_MTases_sf"/>
</dbReference>
<reference evidence="9 10" key="1">
    <citation type="submission" date="2018-08" db="EMBL/GenBank/DDBJ databases">
        <title>A genome reference for cultivated species of the human gut microbiota.</title>
        <authorList>
            <person name="Zou Y."/>
            <person name="Xue W."/>
            <person name="Luo G."/>
        </authorList>
    </citation>
    <scope>NUCLEOTIDE SEQUENCE [LARGE SCALE GENOMIC DNA]</scope>
    <source>
        <strain evidence="9 10">AM25-16</strain>
    </source>
</reference>
<sequence>MELKELTNKICDLFGCANVSTLPDKIMSSLFSQNAPLLFEKYKELCPDLKIDWLQKVYQFYHADRKEKKQDYTPVSLAKLVAYLSCTSSEKVVYDCCSGSGALTIQKWSINPNLKFVCEELDEKVIPILLFNLCIRNIEATVINKDILTRKVICSYRTIKGSTYSSVQRLMFSEMELLKADVAISNPPFNLKVPVSENIIKALPQKYTCNFAFVAHCLQRSERCALILPRGVLTSKEEKECRRYFIEKGWLQAAISLPEKMFESTSVATCILLFDKKKTSKDVMLINAEQMKTVEVREQRGEGEASHYNRIYKKEFNTFSDEQLVAICELLHKEQEGYSKKVSIEELLNHNYNLDIGPYLPIYMEGTLHRDFNAIIADINRVIRERNVIKVTVNKVWAEKLGLTEIIRACEASNEVVKAMNESFASFKNYEVKEKIIENKYIQSSASKIFYIENTDKKILSSIMPFFMNMYKQHIYYLNNEENRLLAELRDSMLPFLMNGKIEFNDKETACKGE</sequence>
<evidence type="ECO:0000313" key="10">
    <source>
        <dbReference type="Proteomes" id="UP000283762"/>
    </source>
</evidence>
<keyword evidence="6" id="KW-0680">Restriction system</keyword>
<dbReference type="PROSITE" id="PS00092">
    <property type="entry name" value="N6_MTASE"/>
    <property type="match status" value="1"/>
</dbReference>
<dbReference type="PANTHER" id="PTHR42933:SF3">
    <property type="entry name" value="TYPE I RESTRICTION ENZYME MJAVIII METHYLASE SUBUNIT"/>
    <property type="match status" value="1"/>
</dbReference>
<dbReference type="PANTHER" id="PTHR42933">
    <property type="entry name" value="SLR6095 PROTEIN"/>
    <property type="match status" value="1"/>
</dbReference>
<dbReference type="AlphaFoldDB" id="A0A414Q846"/>
<evidence type="ECO:0000313" key="9">
    <source>
        <dbReference type="EMBL" id="RHF76951.1"/>
    </source>
</evidence>
<gene>
    <name evidence="9" type="ORF">DW668_05025</name>
</gene>
<dbReference type="InterPro" id="IPR003356">
    <property type="entry name" value="DNA_methylase_A-5"/>
</dbReference>
<evidence type="ECO:0000256" key="3">
    <source>
        <dbReference type="ARBA" id="ARBA00022603"/>
    </source>
</evidence>
<dbReference type="EC" id="2.1.1.72" evidence="2"/>
<dbReference type="InterPro" id="IPR051537">
    <property type="entry name" value="DNA_Adenine_Mtase"/>
</dbReference>
<evidence type="ECO:0000256" key="5">
    <source>
        <dbReference type="ARBA" id="ARBA00022691"/>
    </source>
</evidence>
<feature type="domain" description="DNA methylase adenine-specific" evidence="8">
    <location>
        <begin position="60"/>
        <end position="360"/>
    </location>
</feature>
<protein>
    <recommendedName>
        <fullName evidence="2">site-specific DNA-methyltransferase (adenine-specific)</fullName>
        <ecNumber evidence="2">2.1.1.72</ecNumber>
    </recommendedName>
</protein>
<dbReference type="GO" id="GO:0008170">
    <property type="term" value="F:N-methyltransferase activity"/>
    <property type="evidence" value="ECO:0007669"/>
    <property type="project" value="InterPro"/>
</dbReference>
<name>A0A414Q846_BACSE</name>
<accession>A0A414Q846</accession>
<evidence type="ECO:0000256" key="6">
    <source>
        <dbReference type="ARBA" id="ARBA00022747"/>
    </source>
</evidence>
<dbReference type="SUPFAM" id="SSF53335">
    <property type="entry name" value="S-adenosyl-L-methionine-dependent methyltransferases"/>
    <property type="match status" value="1"/>
</dbReference>
<dbReference type="InterPro" id="IPR002052">
    <property type="entry name" value="DNA_methylase_N6_adenine_CS"/>
</dbReference>
<keyword evidence="3" id="KW-0489">Methyltransferase</keyword>
<keyword evidence="5" id="KW-0949">S-adenosyl-L-methionine</keyword>